<dbReference type="AlphaFoldDB" id="A0AAX6IH09"/>
<feature type="region of interest" description="Disordered" evidence="1">
    <location>
        <begin position="38"/>
        <end position="59"/>
    </location>
</feature>
<name>A0AAX6IH09_IRIPA</name>
<reference evidence="2" key="1">
    <citation type="journal article" date="2023" name="GigaByte">
        <title>Genome assembly of the bearded iris, Iris pallida Lam.</title>
        <authorList>
            <person name="Bruccoleri R.E."/>
            <person name="Oakeley E.J."/>
            <person name="Faust A.M.E."/>
            <person name="Altorfer M."/>
            <person name="Dessus-Babus S."/>
            <person name="Burckhardt D."/>
            <person name="Oertli M."/>
            <person name="Naumann U."/>
            <person name="Petersen F."/>
            <person name="Wong J."/>
        </authorList>
    </citation>
    <scope>NUCLEOTIDE SEQUENCE</scope>
    <source>
        <strain evidence="2">GSM-AAB239-AS_SAM_17_03QT</strain>
    </source>
</reference>
<reference evidence="2" key="2">
    <citation type="submission" date="2023-04" db="EMBL/GenBank/DDBJ databases">
        <authorList>
            <person name="Bruccoleri R.E."/>
            <person name="Oakeley E.J."/>
            <person name="Faust A.-M."/>
            <person name="Dessus-Babus S."/>
            <person name="Altorfer M."/>
            <person name="Burckhardt D."/>
            <person name="Oertli M."/>
            <person name="Naumann U."/>
            <person name="Petersen F."/>
            <person name="Wong J."/>
        </authorList>
    </citation>
    <scope>NUCLEOTIDE SEQUENCE</scope>
    <source>
        <strain evidence="2">GSM-AAB239-AS_SAM_17_03QT</strain>
        <tissue evidence="2">Leaf</tissue>
    </source>
</reference>
<sequence length="59" mass="6666">MEDSCDRFSMLTSSRRMCVTLTTTVTNDSSAVFRRWDNDSSSCSDHSTSRSVSLDRHLS</sequence>
<dbReference type="Proteomes" id="UP001140949">
    <property type="component" value="Unassembled WGS sequence"/>
</dbReference>
<evidence type="ECO:0000313" key="2">
    <source>
        <dbReference type="EMBL" id="KAJ6852492.1"/>
    </source>
</evidence>
<keyword evidence="3" id="KW-1185">Reference proteome</keyword>
<comment type="caution">
    <text evidence="2">The sequence shown here is derived from an EMBL/GenBank/DDBJ whole genome shotgun (WGS) entry which is preliminary data.</text>
</comment>
<protein>
    <submittedName>
        <fullName evidence="2">Uncharacterized protein</fullName>
    </submittedName>
</protein>
<dbReference type="EMBL" id="JANAVB010001800">
    <property type="protein sequence ID" value="KAJ6852492.1"/>
    <property type="molecule type" value="Genomic_DNA"/>
</dbReference>
<evidence type="ECO:0000313" key="3">
    <source>
        <dbReference type="Proteomes" id="UP001140949"/>
    </source>
</evidence>
<gene>
    <name evidence="2" type="ORF">M6B38_255965</name>
</gene>
<accession>A0AAX6IH09</accession>
<evidence type="ECO:0000256" key="1">
    <source>
        <dbReference type="SAM" id="MobiDB-lite"/>
    </source>
</evidence>
<feature type="compositionally biased region" description="Low complexity" evidence="1">
    <location>
        <begin position="40"/>
        <end position="52"/>
    </location>
</feature>
<proteinExistence type="predicted"/>
<organism evidence="2 3">
    <name type="scientific">Iris pallida</name>
    <name type="common">Sweet iris</name>
    <dbReference type="NCBI Taxonomy" id="29817"/>
    <lineage>
        <taxon>Eukaryota</taxon>
        <taxon>Viridiplantae</taxon>
        <taxon>Streptophyta</taxon>
        <taxon>Embryophyta</taxon>
        <taxon>Tracheophyta</taxon>
        <taxon>Spermatophyta</taxon>
        <taxon>Magnoliopsida</taxon>
        <taxon>Liliopsida</taxon>
        <taxon>Asparagales</taxon>
        <taxon>Iridaceae</taxon>
        <taxon>Iridoideae</taxon>
        <taxon>Irideae</taxon>
        <taxon>Iris</taxon>
    </lineage>
</organism>